<evidence type="ECO:0000256" key="1">
    <source>
        <dbReference type="SAM" id="Coils"/>
    </source>
</evidence>
<accession>A0AA36EBI1</accession>
<keyword evidence="1" id="KW-0175">Coiled coil</keyword>
<evidence type="ECO:0000313" key="3">
    <source>
        <dbReference type="EMBL" id="CAI9290321.1"/>
    </source>
</evidence>
<feature type="region of interest" description="Disordered" evidence="2">
    <location>
        <begin position="152"/>
        <end position="210"/>
    </location>
</feature>
<name>A0AA36EBI1_LACSI</name>
<organism evidence="3 4">
    <name type="scientific">Lactuca saligna</name>
    <name type="common">Willowleaf lettuce</name>
    <dbReference type="NCBI Taxonomy" id="75948"/>
    <lineage>
        <taxon>Eukaryota</taxon>
        <taxon>Viridiplantae</taxon>
        <taxon>Streptophyta</taxon>
        <taxon>Embryophyta</taxon>
        <taxon>Tracheophyta</taxon>
        <taxon>Spermatophyta</taxon>
        <taxon>Magnoliopsida</taxon>
        <taxon>eudicotyledons</taxon>
        <taxon>Gunneridae</taxon>
        <taxon>Pentapetalae</taxon>
        <taxon>asterids</taxon>
        <taxon>campanulids</taxon>
        <taxon>Asterales</taxon>
        <taxon>Asteraceae</taxon>
        <taxon>Cichorioideae</taxon>
        <taxon>Cichorieae</taxon>
        <taxon>Lactucinae</taxon>
        <taxon>Lactuca</taxon>
    </lineage>
</organism>
<proteinExistence type="predicted"/>
<feature type="coiled-coil region" evidence="1">
    <location>
        <begin position="79"/>
        <end position="106"/>
    </location>
</feature>
<feature type="compositionally biased region" description="Acidic residues" evidence="2">
    <location>
        <begin position="197"/>
        <end position="209"/>
    </location>
</feature>
<dbReference type="Proteomes" id="UP001177003">
    <property type="component" value="Chromosome 6"/>
</dbReference>
<sequence length="339" mass="38340">MEKFQISFESNTTKANEVISSLGSTLKIEKAKLQEVRIGLKTDHAEFNSSISSKITKLHDDLAMESKILDALVVKTAKVKVLTVKLENAEKRVNDLLSEKAAMKSCIADVNGLLSDIIKARDSMIIITVKKCLSENLRPVYAIIHRLEGVPESSSIPKQRGEGVTQSKKEDPKPSAKPTVKSENEPKGKEKIFSEEPIIDNSEDEELDENELKRRKDRIQNEAVDIPIQYWLELVVSFDLQNTQDSQLDLKAFRFRSFVKVENVPSTDSGAYHLLFLFYLKHVKPQYKTWSASKIIVVKATDQIEIDSFPNAKFKVMRGSSSQVHKFTLIDLPCLNPYD</sequence>
<keyword evidence="4" id="KW-1185">Reference proteome</keyword>
<gene>
    <name evidence="3" type="ORF">LSALG_LOCUS29516</name>
</gene>
<reference evidence="3" key="1">
    <citation type="submission" date="2023-04" db="EMBL/GenBank/DDBJ databases">
        <authorList>
            <person name="Vijverberg K."/>
            <person name="Xiong W."/>
            <person name="Schranz E."/>
        </authorList>
    </citation>
    <scope>NUCLEOTIDE SEQUENCE</scope>
</reference>
<evidence type="ECO:0000313" key="4">
    <source>
        <dbReference type="Proteomes" id="UP001177003"/>
    </source>
</evidence>
<protein>
    <submittedName>
        <fullName evidence="3">Uncharacterized protein</fullName>
    </submittedName>
</protein>
<evidence type="ECO:0000256" key="2">
    <source>
        <dbReference type="SAM" id="MobiDB-lite"/>
    </source>
</evidence>
<feature type="compositionally biased region" description="Basic and acidic residues" evidence="2">
    <location>
        <begin position="167"/>
        <end position="194"/>
    </location>
</feature>
<dbReference type="EMBL" id="OX465082">
    <property type="protein sequence ID" value="CAI9290321.1"/>
    <property type="molecule type" value="Genomic_DNA"/>
</dbReference>
<dbReference type="AlphaFoldDB" id="A0AA36EBI1"/>